<keyword evidence="1" id="KW-1133">Transmembrane helix</keyword>
<evidence type="ECO:0000313" key="3">
    <source>
        <dbReference type="Proteomes" id="UP000051658"/>
    </source>
</evidence>
<comment type="caution">
    <text evidence="2">The sequence shown here is derived from an EMBL/GenBank/DDBJ whole genome shotgun (WGS) entry which is preliminary data.</text>
</comment>
<dbReference type="Proteomes" id="UP000051658">
    <property type="component" value="Unassembled WGS sequence"/>
</dbReference>
<dbReference type="eggNOG" id="ENOG5033DQZ">
    <property type="taxonomic scope" value="Bacteria"/>
</dbReference>
<organism evidence="2 3">
    <name type="scientific">Carnobacterium divergens DSM 20623</name>
    <dbReference type="NCBI Taxonomy" id="1449336"/>
    <lineage>
        <taxon>Bacteria</taxon>
        <taxon>Bacillati</taxon>
        <taxon>Bacillota</taxon>
        <taxon>Bacilli</taxon>
        <taxon>Lactobacillales</taxon>
        <taxon>Carnobacteriaceae</taxon>
        <taxon>Carnobacterium</taxon>
    </lineage>
</organism>
<name>A0A0R2I7P7_CARDV</name>
<dbReference type="PATRIC" id="fig|1449336.4.peg.330"/>
<keyword evidence="1" id="KW-0812">Transmembrane</keyword>
<sequence>MPFALKVLIVLVLIIMTFLIGAMIGFGVLGDGNPFAIFSGATWKHIFSYFSKGI</sequence>
<dbReference type="Pfam" id="PF11772">
    <property type="entry name" value="EpuA"/>
    <property type="match status" value="1"/>
</dbReference>
<gene>
    <name evidence="2" type="ORF">IV74_GL000323</name>
</gene>
<keyword evidence="1" id="KW-0472">Membrane</keyword>
<dbReference type="InterPro" id="IPR024596">
    <property type="entry name" value="RNApol_su_b/EpuA"/>
</dbReference>
<keyword evidence="3" id="KW-1185">Reference proteome</keyword>
<evidence type="ECO:0000256" key="1">
    <source>
        <dbReference type="SAM" id="Phobius"/>
    </source>
</evidence>
<dbReference type="EMBL" id="JQBS01000007">
    <property type="protein sequence ID" value="KRN57341.1"/>
    <property type="molecule type" value="Genomic_DNA"/>
</dbReference>
<feature type="transmembrane region" description="Helical" evidence="1">
    <location>
        <begin position="7"/>
        <end position="29"/>
    </location>
</feature>
<dbReference type="AlphaFoldDB" id="A0A0R2I7P7"/>
<evidence type="ECO:0008006" key="4">
    <source>
        <dbReference type="Google" id="ProtNLM"/>
    </source>
</evidence>
<evidence type="ECO:0000313" key="2">
    <source>
        <dbReference type="EMBL" id="KRN57341.1"/>
    </source>
</evidence>
<reference evidence="2 3" key="1">
    <citation type="journal article" date="2015" name="Genome Announc.">
        <title>Expanding the biotechnology potential of lactobacilli through comparative genomics of 213 strains and associated genera.</title>
        <authorList>
            <person name="Sun Z."/>
            <person name="Harris H.M."/>
            <person name="McCann A."/>
            <person name="Guo C."/>
            <person name="Argimon S."/>
            <person name="Zhang W."/>
            <person name="Yang X."/>
            <person name="Jeffery I.B."/>
            <person name="Cooney J.C."/>
            <person name="Kagawa T.F."/>
            <person name="Liu W."/>
            <person name="Song Y."/>
            <person name="Salvetti E."/>
            <person name="Wrobel A."/>
            <person name="Rasinkangas P."/>
            <person name="Parkhill J."/>
            <person name="Rea M.C."/>
            <person name="O'Sullivan O."/>
            <person name="Ritari J."/>
            <person name="Douillard F.P."/>
            <person name="Paul Ross R."/>
            <person name="Yang R."/>
            <person name="Briner A.E."/>
            <person name="Felis G.E."/>
            <person name="de Vos W.M."/>
            <person name="Barrangou R."/>
            <person name="Klaenhammer T.R."/>
            <person name="Caufield P.W."/>
            <person name="Cui Y."/>
            <person name="Zhang H."/>
            <person name="O'Toole P.W."/>
        </authorList>
    </citation>
    <scope>NUCLEOTIDE SEQUENCE [LARGE SCALE GENOMIC DNA]</scope>
    <source>
        <strain evidence="2 3">DSM 20623</strain>
    </source>
</reference>
<accession>A0A0R2I7P7</accession>
<proteinExistence type="predicted"/>
<protein>
    <recommendedName>
        <fullName evidence="4">DNA-directed RNA polymerase subunit beta</fullName>
    </recommendedName>
</protein>